<reference evidence="1" key="1">
    <citation type="submission" date="2014-11" db="EMBL/GenBank/DDBJ databases">
        <authorList>
            <person name="Amaro Gonzalez C."/>
        </authorList>
    </citation>
    <scope>NUCLEOTIDE SEQUENCE</scope>
</reference>
<dbReference type="EMBL" id="GBXM01023088">
    <property type="protein sequence ID" value="JAH85489.1"/>
    <property type="molecule type" value="Transcribed_RNA"/>
</dbReference>
<organism evidence="1">
    <name type="scientific">Anguilla anguilla</name>
    <name type="common">European freshwater eel</name>
    <name type="synonym">Muraena anguilla</name>
    <dbReference type="NCBI Taxonomy" id="7936"/>
    <lineage>
        <taxon>Eukaryota</taxon>
        <taxon>Metazoa</taxon>
        <taxon>Chordata</taxon>
        <taxon>Craniata</taxon>
        <taxon>Vertebrata</taxon>
        <taxon>Euteleostomi</taxon>
        <taxon>Actinopterygii</taxon>
        <taxon>Neopterygii</taxon>
        <taxon>Teleostei</taxon>
        <taxon>Anguilliformes</taxon>
        <taxon>Anguillidae</taxon>
        <taxon>Anguilla</taxon>
    </lineage>
</organism>
<accession>A0A0E9W552</accession>
<name>A0A0E9W552_ANGAN</name>
<dbReference type="AlphaFoldDB" id="A0A0E9W552"/>
<protein>
    <submittedName>
        <fullName evidence="1">Uncharacterized protein</fullName>
    </submittedName>
</protein>
<evidence type="ECO:0000313" key="1">
    <source>
        <dbReference type="EMBL" id="JAH85489.1"/>
    </source>
</evidence>
<reference evidence="1" key="2">
    <citation type="journal article" date="2015" name="Fish Shellfish Immunol.">
        <title>Early steps in the European eel (Anguilla anguilla)-Vibrio vulnificus interaction in the gills: Role of the RtxA13 toxin.</title>
        <authorList>
            <person name="Callol A."/>
            <person name="Pajuelo D."/>
            <person name="Ebbesson L."/>
            <person name="Teles M."/>
            <person name="MacKenzie S."/>
            <person name="Amaro C."/>
        </authorList>
    </citation>
    <scope>NUCLEOTIDE SEQUENCE</scope>
</reference>
<sequence>MTLTLIGNRTALCICACFSLRGVFL</sequence>
<proteinExistence type="predicted"/>